<evidence type="ECO:0000256" key="1">
    <source>
        <dbReference type="ARBA" id="ARBA00009106"/>
    </source>
</evidence>
<reference evidence="8" key="2">
    <citation type="submission" date="2025-08" db="UniProtKB">
        <authorList>
            <consortium name="Ensembl"/>
        </authorList>
    </citation>
    <scope>IDENTIFICATION</scope>
</reference>
<keyword evidence="3 6" id="KW-0687">Ribonucleoprotein</keyword>
<evidence type="ECO:0000313" key="8">
    <source>
        <dbReference type="Ensembl" id="ENSECRP00000026983.1"/>
    </source>
</evidence>
<comment type="similarity">
    <text evidence="1 6">Belongs to the eukaryotic ribosomal protein eS25 family.</text>
</comment>
<evidence type="ECO:0000256" key="6">
    <source>
        <dbReference type="RuleBase" id="RU366057"/>
    </source>
</evidence>
<dbReference type="Gene3D" id="1.10.10.10">
    <property type="entry name" value="Winged helix-like DNA-binding domain superfamily/Winged helix DNA-binding domain"/>
    <property type="match status" value="1"/>
</dbReference>
<comment type="function">
    <text evidence="5">Component of the small ribosomal subunit. The ribosome is a large ribonucleoprotein complex responsible for the synthesis of proteins in the cell.</text>
</comment>
<dbReference type="InterPro" id="IPR036388">
    <property type="entry name" value="WH-like_DNA-bd_sf"/>
</dbReference>
<dbReference type="GO" id="GO:0005840">
    <property type="term" value="C:ribosome"/>
    <property type="evidence" value="ECO:0007669"/>
    <property type="project" value="UniProtKB-KW"/>
</dbReference>
<dbReference type="InterPro" id="IPR004977">
    <property type="entry name" value="Ribosomal_eS25"/>
</dbReference>
<dbReference type="Proteomes" id="UP000694620">
    <property type="component" value="Chromosome 18"/>
</dbReference>
<evidence type="ECO:0000256" key="3">
    <source>
        <dbReference type="ARBA" id="ARBA00023274"/>
    </source>
</evidence>
<dbReference type="GeneTree" id="ENSGT00390000004856"/>
<reference evidence="8" key="1">
    <citation type="submission" date="2021-06" db="EMBL/GenBank/DDBJ databases">
        <authorList>
            <consortium name="Wellcome Sanger Institute Data Sharing"/>
        </authorList>
    </citation>
    <scope>NUCLEOTIDE SEQUENCE [LARGE SCALE GENOMIC DNA]</scope>
</reference>
<evidence type="ECO:0000256" key="5">
    <source>
        <dbReference type="ARBA" id="ARBA00045746"/>
    </source>
</evidence>
<dbReference type="Pfam" id="PF03297">
    <property type="entry name" value="Ribosomal_S25"/>
    <property type="match status" value="1"/>
</dbReference>
<sequence length="100" mass="11106">MPPKVDKKKKDSGKAAKKEKDPVNKSRGKAKKKKWSKGEVRDKLNNLEVPNYKPITPAVVSERLKIRVSLARAALMELLNRGMINLVSKHRGGDAPPPAK</sequence>
<keyword evidence="9" id="KW-1185">Reference proteome</keyword>
<protein>
    <recommendedName>
        <fullName evidence="6">40S ribosomal protein S25</fullName>
    </recommendedName>
</protein>
<comment type="subunit">
    <text evidence="4">Component of the small ribosomal subunit.</text>
</comment>
<dbReference type="Ensembl" id="ENSECRT00000027552.1">
    <property type="protein sequence ID" value="ENSECRP00000026983.1"/>
    <property type="gene ID" value="ENSECRG00000018233.1"/>
</dbReference>
<evidence type="ECO:0000256" key="7">
    <source>
        <dbReference type="SAM" id="MobiDB-lite"/>
    </source>
</evidence>
<evidence type="ECO:0000256" key="4">
    <source>
        <dbReference type="ARBA" id="ARBA00035021"/>
    </source>
</evidence>
<feature type="compositionally biased region" description="Basic residues" evidence="7">
    <location>
        <begin position="26"/>
        <end position="35"/>
    </location>
</feature>
<dbReference type="AlphaFoldDB" id="A0A8C4T4W5"/>
<reference evidence="8" key="3">
    <citation type="submission" date="2025-09" db="UniProtKB">
        <authorList>
            <consortium name="Ensembl"/>
        </authorList>
    </citation>
    <scope>IDENTIFICATION</scope>
</reference>
<feature type="region of interest" description="Disordered" evidence="7">
    <location>
        <begin position="1"/>
        <end position="39"/>
    </location>
</feature>
<name>A0A8C4T4W5_ERPCA</name>
<evidence type="ECO:0000256" key="2">
    <source>
        <dbReference type="ARBA" id="ARBA00022980"/>
    </source>
</evidence>
<evidence type="ECO:0000313" key="9">
    <source>
        <dbReference type="Proteomes" id="UP000694620"/>
    </source>
</evidence>
<proteinExistence type="inferred from homology"/>
<accession>A0A8C4T4W5</accession>
<organism evidence="8 9">
    <name type="scientific">Erpetoichthys calabaricus</name>
    <name type="common">Rope fish</name>
    <name type="synonym">Calamoichthys calabaricus</name>
    <dbReference type="NCBI Taxonomy" id="27687"/>
    <lineage>
        <taxon>Eukaryota</taxon>
        <taxon>Metazoa</taxon>
        <taxon>Chordata</taxon>
        <taxon>Craniata</taxon>
        <taxon>Vertebrata</taxon>
        <taxon>Euteleostomi</taxon>
        <taxon>Actinopterygii</taxon>
        <taxon>Polypteriformes</taxon>
        <taxon>Polypteridae</taxon>
        <taxon>Erpetoichthys</taxon>
    </lineage>
</organism>
<keyword evidence="2 6" id="KW-0689">Ribosomal protein</keyword>
<feature type="compositionally biased region" description="Basic and acidic residues" evidence="7">
    <location>
        <begin position="1"/>
        <end position="24"/>
    </location>
</feature>
<dbReference type="PANTHER" id="PTHR12850">
    <property type="entry name" value="40S RIBOSOMAL PROTEIN S25"/>
    <property type="match status" value="1"/>
</dbReference>
<dbReference type="GO" id="GO:1990904">
    <property type="term" value="C:ribonucleoprotein complex"/>
    <property type="evidence" value="ECO:0007669"/>
    <property type="project" value="UniProtKB-KW"/>
</dbReference>